<dbReference type="InterPro" id="IPR036396">
    <property type="entry name" value="Cyt_P450_sf"/>
</dbReference>
<dbReference type="PRINTS" id="PR00359">
    <property type="entry name" value="BP450"/>
</dbReference>
<dbReference type="AlphaFoldDB" id="A0A087TBX1"/>
<dbReference type="PANTHER" id="PTHR24292">
    <property type="entry name" value="CYTOCHROME P450"/>
    <property type="match status" value="1"/>
</dbReference>
<dbReference type="STRING" id="407821.A0A087TBX1"/>
<evidence type="ECO:0000256" key="6">
    <source>
        <dbReference type="ARBA" id="ARBA00022723"/>
    </source>
</evidence>
<comment type="similarity">
    <text evidence="4 13">Belongs to the cytochrome P450 family.</text>
</comment>
<dbReference type="GO" id="GO:0016705">
    <property type="term" value="F:oxidoreductase activity, acting on paired donors, with incorporation or reduction of molecular oxygen"/>
    <property type="evidence" value="ECO:0007669"/>
    <property type="project" value="InterPro"/>
</dbReference>
<reference evidence="14 15" key="1">
    <citation type="submission" date="2013-11" db="EMBL/GenBank/DDBJ databases">
        <title>Genome sequencing of Stegodyphus mimosarum.</title>
        <authorList>
            <person name="Bechsgaard J."/>
        </authorList>
    </citation>
    <scope>NUCLEOTIDE SEQUENCE [LARGE SCALE GENOMIC DNA]</scope>
</reference>
<proteinExistence type="inferred from homology"/>
<dbReference type="PANTHER" id="PTHR24292:SF102">
    <property type="entry name" value="CYTOCHROME P450 FAMILY-RELATED"/>
    <property type="match status" value="1"/>
</dbReference>
<dbReference type="Proteomes" id="UP000054359">
    <property type="component" value="Unassembled WGS sequence"/>
</dbReference>
<gene>
    <name evidence="14" type="ORF">X975_11923</name>
</gene>
<accession>A0A087TBX1</accession>
<evidence type="ECO:0000256" key="2">
    <source>
        <dbReference type="ARBA" id="ARBA00004174"/>
    </source>
</evidence>
<dbReference type="Gene3D" id="1.10.630.10">
    <property type="entry name" value="Cytochrome P450"/>
    <property type="match status" value="1"/>
</dbReference>
<keyword evidence="9 13" id="KW-0560">Oxidoreductase</keyword>
<dbReference type="Pfam" id="PF00067">
    <property type="entry name" value="p450"/>
    <property type="match status" value="1"/>
</dbReference>
<dbReference type="EMBL" id="KK114508">
    <property type="protein sequence ID" value="KFM62610.1"/>
    <property type="molecule type" value="Genomic_DNA"/>
</dbReference>
<evidence type="ECO:0000313" key="15">
    <source>
        <dbReference type="Proteomes" id="UP000054359"/>
    </source>
</evidence>
<keyword evidence="8" id="KW-0492">Microsome</keyword>
<dbReference type="PROSITE" id="PS00086">
    <property type="entry name" value="CYTOCHROME_P450"/>
    <property type="match status" value="1"/>
</dbReference>
<sequence>MRIYPPVYLFTNRYAVEDVQYNELRIPKGMLIQAPVYLIHHDPEFWPDPEVFDPERFNKKPNSDGITYLPFGVGPRNCLGMRFAQLEAKLALAHIIYNFRIHLSDKQKDYFRASLRIR</sequence>
<evidence type="ECO:0000256" key="7">
    <source>
        <dbReference type="ARBA" id="ARBA00022824"/>
    </source>
</evidence>
<evidence type="ECO:0000313" key="14">
    <source>
        <dbReference type="EMBL" id="KFM62610.1"/>
    </source>
</evidence>
<evidence type="ECO:0000256" key="10">
    <source>
        <dbReference type="ARBA" id="ARBA00023004"/>
    </source>
</evidence>
<keyword evidence="12" id="KW-0472">Membrane</keyword>
<keyword evidence="5 13" id="KW-0349">Heme</keyword>
<dbReference type="GO" id="GO:0005506">
    <property type="term" value="F:iron ion binding"/>
    <property type="evidence" value="ECO:0007669"/>
    <property type="project" value="InterPro"/>
</dbReference>
<dbReference type="OMA" id="DIMISKC"/>
<dbReference type="InterPro" id="IPR050476">
    <property type="entry name" value="Insect_CytP450_Detox"/>
</dbReference>
<evidence type="ECO:0000256" key="3">
    <source>
        <dbReference type="ARBA" id="ARBA00004406"/>
    </source>
</evidence>
<dbReference type="SUPFAM" id="SSF48264">
    <property type="entry name" value="Cytochrome P450"/>
    <property type="match status" value="1"/>
</dbReference>
<dbReference type="InterPro" id="IPR017972">
    <property type="entry name" value="Cyt_P450_CS"/>
</dbReference>
<feature type="non-terminal residue" evidence="14">
    <location>
        <position position="118"/>
    </location>
</feature>
<name>A0A087TBX1_STEMI</name>
<evidence type="ECO:0000256" key="4">
    <source>
        <dbReference type="ARBA" id="ARBA00010617"/>
    </source>
</evidence>
<dbReference type="GO" id="GO:0004497">
    <property type="term" value="F:monooxygenase activity"/>
    <property type="evidence" value="ECO:0007669"/>
    <property type="project" value="UniProtKB-KW"/>
</dbReference>
<evidence type="ECO:0000256" key="1">
    <source>
        <dbReference type="ARBA" id="ARBA00001971"/>
    </source>
</evidence>
<dbReference type="GO" id="GO:0005789">
    <property type="term" value="C:endoplasmic reticulum membrane"/>
    <property type="evidence" value="ECO:0007669"/>
    <property type="project" value="UniProtKB-SubCell"/>
</dbReference>
<evidence type="ECO:0000256" key="13">
    <source>
        <dbReference type="RuleBase" id="RU000461"/>
    </source>
</evidence>
<evidence type="ECO:0000256" key="5">
    <source>
        <dbReference type="ARBA" id="ARBA00022617"/>
    </source>
</evidence>
<protein>
    <submittedName>
        <fullName evidence="14">Thromboxane-A synthase</fullName>
    </submittedName>
</protein>
<dbReference type="GO" id="GO:0020037">
    <property type="term" value="F:heme binding"/>
    <property type="evidence" value="ECO:0007669"/>
    <property type="project" value="InterPro"/>
</dbReference>
<evidence type="ECO:0000256" key="8">
    <source>
        <dbReference type="ARBA" id="ARBA00022848"/>
    </source>
</evidence>
<keyword evidence="7" id="KW-0256">Endoplasmic reticulum</keyword>
<dbReference type="InterPro" id="IPR001128">
    <property type="entry name" value="Cyt_P450"/>
</dbReference>
<keyword evidence="15" id="KW-1185">Reference proteome</keyword>
<evidence type="ECO:0000256" key="9">
    <source>
        <dbReference type="ARBA" id="ARBA00023002"/>
    </source>
</evidence>
<keyword evidence="6 13" id="KW-0479">Metal-binding</keyword>
<dbReference type="InterPro" id="IPR002397">
    <property type="entry name" value="Cyt_P450_B"/>
</dbReference>
<keyword evidence="11 13" id="KW-0503">Monooxygenase</keyword>
<organism evidence="14 15">
    <name type="scientific">Stegodyphus mimosarum</name>
    <name type="common">African social velvet spider</name>
    <dbReference type="NCBI Taxonomy" id="407821"/>
    <lineage>
        <taxon>Eukaryota</taxon>
        <taxon>Metazoa</taxon>
        <taxon>Ecdysozoa</taxon>
        <taxon>Arthropoda</taxon>
        <taxon>Chelicerata</taxon>
        <taxon>Arachnida</taxon>
        <taxon>Araneae</taxon>
        <taxon>Araneomorphae</taxon>
        <taxon>Entelegynae</taxon>
        <taxon>Eresoidea</taxon>
        <taxon>Eresidae</taxon>
        <taxon>Stegodyphus</taxon>
    </lineage>
</organism>
<comment type="subcellular location">
    <subcellularLocation>
        <location evidence="3">Endoplasmic reticulum membrane</location>
        <topology evidence="3">Peripheral membrane protein</topology>
    </subcellularLocation>
    <subcellularLocation>
        <location evidence="2">Microsome membrane</location>
        <topology evidence="2">Peripheral membrane protein</topology>
    </subcellularLocation>
</comment>
<comment type="cofactor">
    <cofactor evidence="1">
        <name>heme</name>
        <dbReference type="ChEBI" id="CHEBI:30413"/>
    </cofactor>
</comment>
<evidence type="ECO:0000256" key="11">
    <source>
        <dbReference type="ARBA" id="ARBA00023033"/>
    </source>
</evidence>
<evidence type="ECO:0000256" key="12">
    <source>
        <dbReference type="ARBA" id="ARBA00023136"/>
    </source>
</evidence>
<dbReference type="OrthoDB" id="6410329at2759"/>
<keyword evidence="10 13" id="KW-0408">Iron</keyword>